<dbReference type="SUPFAM" id="SSF51735">
    <property type="entry name" value="NAD(P)-binding Rossmann-fold domains"/>
    <property type="match status" value="1"/>
</dbReference>
<dbReference type="Proteomes" id="UP001589838">
    <property type="component" value="Unassembled WGS sequence"/>
</dbReference>
<protein>
    <submittedName>
        <fullName evidence="3">Gfo/Idh/MocA family protein</fullName>
    </submittedName>
</protein>
<evidence type="ECO:0000259" key="1">
    <source>
        <dbReference type="Pfam" id="PF01408"/>
    </source>
</evidence>
<evidence type="ECO:0000259" key="2">
    <source>
        <dbReference type="Pfam" id="PF22725"/>
    </source>
</evidence>
<evidence type="ECO:0000313" key="4">
    <source>
        <dbReference type="Proteomes" id="UP001589838"/>
    </source>
</evidence>
<dbReference type="InterPro" id="IPR000683">
    <property type="entry name" value="Gfo/Idh/MocA-like_OxRdtase_N"/>
</dbReference>
<gene>
    <name evidence="3" type="ORF">ACFFHM_07645</name>
</gene>
<dbReference type="SUPFAM" id="SSF55347">
    <property type="entry name" value="Glyceraldehyde-3-phosphate dehydrogenase-like, C-terminal domain"/>
    <property type="match status" value="1"/>
</dbReference>
<name>A0ABV6KAQ4_9BACI</name>
<proteinExistence type="predicted"/>
<dbReference type="Gene3D" id="3.30.360.10">
    <property type="entry name" value="Dihydrodipicolinate Reductase, domain 2"/>
    <property type="match status" value="1"/>
</dbReference>
<keyword evidence="4" id="KW-1185">Reference proteome</keyword>
<dbReference type="InterPro" id="IPR036291">
    <property type="entry name" value="NAD(P)-bd_dom_sf"/>
</dbReference>
<sequence length="329" mass="36390">MKVRVGFVGVGGIADVHLQNVSKNKNAVVVSVCDIAKENAEKAGAKYGAISYTELDEMLDKETLDAIFVCVPPFAHGDIEEKIVERGIHLMVEKPLGLEMETVQKKAEIIKNSGVICGVGYCLRYLDTVARAKEYLMNKQIGMVRGHYITSFVQIPWYRQLDKSGGQLVEQSTHTLDLMRYLGGEIEEVYANMSLQLLTDIPNIDIPDVTSVNVKYTSGAVGHLDSSFTQADHQSGIEILGKEFRVILDGVNLTIVEKDQTITYKSKVNFYEEQDKCFIEAIMVGKRELLLSSYDDGVKTLAATIGANKSNELGLPIKVSELVDFTITQ</sequence>
<dbReference type="EMBL" id="JBHLUX010000020">
    <property type="protein sequence ID" value="MFC0470397.1"/>
    <property type="molecule type" value="Genomic_DNA"/>
</dbReference>
<dbReference type="InterPro" id="IPR052515">
    <property type="entry name" value="Gfo/Idh/MocA_Oxidoreductase"/>
</dbReference>
<dbReference type="Pfam" id="PF22725">
    <property type="entry name" value="GFO_IDH_MocA_C3"/>
    <property type="match status" value="1"/>
</dbReference>
<reference evidence="3 4" key="1">
    <citation type="submission" date="2024-09" db="EMBL/GenBank/DDBJ databases">
        <authorList>
            <person name="Sun Q."/>
            <person name="Mori K."/>
        </authorList>
    </citation>
    <scope>NUCLEOTIDE SEQUENCE [LARGE SCALE GENOMIC DNA]</scope>
    <source>
        <strain evidence="3 4">NCAIM B.02610</strain>
    </source>
</reference>
<accession>A0ABV6KAQ4</accession>
<organism evidence="3 4">
    <name type="scientific">Halalkalibacter kiskunsagensis</name>
    <dbReference type="NCBI Taxonomy" id="1548599"/>
    <lineage>
        <taxon>Bacteria</taxon>
        <taxon>Bacillati</taxon>
        <taxon>Bacillota</taxon>
        <taxon>Bacilli</taxon>
        <taxon>Bacillales</taxon>
        <taxon>Bacillaceae</taxon>
        <taxon>Halalkalibacter</taxon>
    </lineage>
</organism>
<feature type="domain" description="GFO/IDH/MocA-like oxidoreductase" evidence="2">
    <location>
        <begin position="132"/>
        <end position="243"/>
    </location>
</feature>
<dbReference type="Gene3D" id="3.40.50.720">
    <property type="entry name" value="NAD(P)-binding Rossmann-like Domain"/>
    <property type="match status" value="1"/>
</dbReference>
<dbReference type="RefSeq" id="WP_335960252.1">
    <property type="nucleotide sequence ID" value="NZ_JAXBLX010000009.1"/>
</dbReference>
<dbReference type="PANTHER" id="PTHR43249:SF1">
    <property type="entry name" value="D-GLUCOSIDE 3-DEHYDROGENASE"/>
    <property type="match status" value="1"/>
</dbReference>
<dbReference type="InterPro" id="IPR055170">
    <property type="entry name" value="GFO_IDH_MocA-like_dom"/>
</dbReference>
<dbReference type="Pfam" id="PF01408">
    <property type="entry name" value="GFO_IDH_MocA"/>
    <property type="match status" value="1"/>
</dbReference>
<dbReference type="PANTHER" id="PTHR43249">
    <property type="entry name" value="UDP-N-ACETYL-2-AMINO-2-DEOXY-D-GLUCURONATE OXIDASE"/>
    <property type="match status" value="1"/>
</dbReference>
<comment type="caution">
    <text evidence="3">The sequence shown here is derived from an EMBL/GenBank/DDBJ whole genome shotgun (WGS) entry which is preliminary data.</text>
</comment>
<feature type="domain" description="Gfo/Idh/MocA-like oxidoreductase N-terminal" evidence="1">
    <location>
        <begin position="3"/>
        <end position="121"/>
    </location>
</feature>
<evidence type="ECO:0000313" key="3">
    <source>
        <dbReference type="EMBL" id="MFC0470397.1"/>
    </source>
</evidence>